<protein>
    <submittedName>
        <fullName evidence="1">Uncharacterized protein</fullName>
    </submittedName>
</protein>
<evidence type="ECO:0000313" key="1">
    <source>
        <dbReference type="EMBL" id="TDP33079.1"/>
    </source>
</evidence>
<sequence length="164" mass="18414">MSAEVFMDNDAHAQTATATRQPQWMSHSSIKYVRVAAIECVCLLLADSRNTGRMRWIRDFYTDEGIWLLIELDDDGCPNRHVDLRGADGEPVTAASLAEVTYARDHGGLAAVQVYERKYGVLAEGSADDWDVEDSALEQITAEEFEMAWMMARQAIEHRFPADS</sequence>
<organism evidence="1 2">
    <name type="scientific">Nocardia ignorata</name>
    <dbReference type="NCBI Taxonomy" id="145285"/>
    <lineage>
        <taxon>Bacteria</taxon>
        <taxon>Bacillati</taxon>
        <taxon>Actinomycetota</taxon>
        <taxon>Actinomycetes</taxon>
        <taxon>Mycobacteriales</taxon>
        <taxon>Nocardiaceae</taxon>
        <taxon>Nocardia</taxon>
    </lineage>
</organism>
<dbReference type="EMBL" id="SNXK01000005">
    <property type="protein sequence ID" value="TDP33079.1"/>
    <property type="molecule type" value="Genomic_DNA"/>
</dbReference>
<proteinExistence type="predicted"/>
<accession>A0A4R6PA71</accession>
<name>A0A4R6PA71_NOCIG</name>
<dbReference type="RefSeq" id="WP_208115382.1">
    <property type="nucleotide sequence ID" value="NZ_SNXK01000005.1"/>
</dbReference>
<comment type="caution">
    <text evidence="1">The sequence shown here is derived from an EMBL/GenBank/DDBJ whole genome shotgun (WGS) entry which is preliminary data.</text>
</comment>
<evidence type="ECO:0000313" key="2">
    <source>
        <dbReference type="Proteomes" id="UP000295087"/>
    </source>
</evidence>
<reference evidence="1 2" key="1">
    <citation type="submission" date="2019-03" db="EMBL/GenBank/DDBJ databases">
        <title>Genomic Encyclopedia of Type Strains, Phase IV (KMG-IV): sequencing the most valuable type-strain genomes for metagenomic binning, comparative biology and taxonomic classification.</title>
        <authorList>
            <person name="Goeker M."/>
        </authorList>
    </citation>
    <scope>NUCLEOTIDE SEQUENCE [LARGE SCALE GENOMIC DNA]</scope>
    <source>
        <strain evidence="1 2">DSM 44496</strain>
    </source>
</reference>
<gene>
    <name evidence="1" type="ORF">DFR75_105317</name>
</gene>
<dbReference type="AlphaFoldDB" id="A0A4R6PA71"/>
<keyword evidence="2" id="KW-1185">Reference proteome</keyword>
<dbReference type="Proteomes" id="UP000295087">
    <property type="component" value="Unassembled WGS sequence"/>
</dbReference>